<dbReference type="VEuPathDB" id="FungiDB:JI435_408210"/>
<evidence type="ECO:0000313" key="1">
    <source>
        <dbReference type="EMBL" id="QRC96035.1"/>
    </source>
</evidence>
<accession>A0A7U2F3J9</accession>
<keyword evidence="2" id="KW-1185">Reference proteome</keyword>
<evidence type="ECO:0000313" key="2">
    <source>
        <dbReference type="Proteomes" id="UP000663193"/>
    </source>
</evidence>
<gene>
    <name evidence="1" type="ORF">JI435_408210</name>
</gene>
<organism evidence="1 2">
    <name type="scientific">Phaeosphaeria nodorum (strain SN15 / ATCC MYA-4574 / FGSC 10173)</name>
    <name type="common">Glume blotch fungus</name>
    <name type="synonym">Parastagonospora nodorum</name>
    <dbReference type="NCBI Taxonomy" id="321614"/>
    <lineage>
        <taxon>Eukaryota</taxon>
        <taxon>Fungi</taxon>
        <taxon>Dikarya</taxon>
        <taxon>Ascomycota</taxon>
        <taxon>Pezizomycotina</taxon>
        <taxon>Dothideomycetes</taxon>
        <taxon>Pleosporomycetidae</taxon>
        <taxon>Pleosporales</taxon>
        <taxon>Pleosporineae</taxon>
        <taxon>Phaeosphaeriaceae</taxon>
        <taxon>Parastagonospora</taxon>
    </lineage>
</organism>
<protein>
    <submittedName>
        <fullName evidence="1">Uncharacterized protein</fullName>
    </submittedName>
</protein>
<proteinExistence type="predicted"/>
<dbReference type="Proteomes" id="UP000663193">
    <property type="component" value="Chromosome 6"/>
</dbReference>
<reference evidence="2" key="1">
    <citation type="journal article" date="2021" name="BMC Genomics">
        <title>Chromosome-level genome assembly and manually-curated proteome of model necrotroph Parastagonospora nodorum Sn15 reveals a genome-wide trove of candidate effector homologs, and redundancy of virulence-related functions within an accessory chromosome.</title>
        <authorList>
            <person name="Bertazzoni S."/>
            <person name="Jones D.A.B."/>
            <person name="Phan H.T."/>
            <person name="Tan K.-C."/>
            <person name="Hane J.K."/>
        </authorList>
    </citation>
    <scope>NUCLEOTIDE SEQUENCE [LARGE SCALE GENOMIC DNA]</scope>
    <source>
        <strain evidence="2">SN15 / ATCC MYA-4574 / FGSC 10173)</strain>
    </source>
</reference>
<dbReference type="EMBL" id="CP069028">
    <property type="protein sequence ID" value="QRC96035.1"/>
    <property type="molecule type" value="Genomic_DNA"/>
</dbReference>
<feature type="non-terminal residue" evidence="1">
    <location>
        <position position="1"/>
    </location>
</feature>
<dbReference type="AlphaFoldDB" id="A0A7U2F3J9"/>
<name>A0A7U2F3J9_PHANO</name>
<sequence length="103" mass="11265">RKYISYLHYRMGRLKYGKQREHEPCVGLSPAYFPSVTCYRPACTYSVRYIGGCCGAYTPVILLLASGLLGSALRILSFCHVDVGSGPSLPFGGGMYSQRFLGG</sequence>